<comment type="caution">
    <text evidence="2">The sequence shown here is derived from an EMBL/GenBank/DDBJ whole genome shotgun (WGS) entry which is preliminary data.</text>
</comment>
<name>A0A7X0RE56_9ACTN</name>
<keyword evidence="3" id="KW-1185">Reference proteome</keyword>
<dbReference type="PROSITE" id="PS51257">
    <property type="entry name" value="PROKAR_LIPOPROTEIN"/>
    <property type="match status" value="1"/>
</dbReference>
<feature type="chain" id="PRO_5038777406" evidence="1">
    <location>
        <begin position="28"/>
        <end position="163"/>
    </location>
</feature>
<dbReference type="RefSeq" id="WP_185251851.1">
    <property type="nucleotide sequence ID" value="NZ_JACKXE010000001.1"/>
</dbReference>
<accession>A0A7X0RE56</accession>
<protein>
    <submittedName>
        <fullName evidence="2">DUF3515 domain-containing protein</fullName>
    </submittedName>
</protein>
<sequence>MSHRTRGVVASCAVLLVAAGCSSTPPAIDAPRMDDATASACRDLVAALPQELAGRERVEATGDTAYGAAWGDPAIVLTCGVGQPAGFSATSTCVQVDGTGWFVPDDVLLSSDETLDVTTTELNFRPRVELVIPGDYRPNGFTNSIGEVGKLVVQHLTKVGRCK</sequence>
<evidence type="ECO:0000256" key="1">
    <source>
        <dbReference type="SAM" id="SignalP"/>
    </source>
</evidence>
<proteinExistence type="predicted"/>
<evidence type="ECO:0000313" key="2">
    <source>
        <dbReference type="EMBL" id="MBB6626597.1"/>
    </source>
</evidence>
<dbReference type="AlphaFoldDB" id="A0A7X0RE56"/>
<reference evidence="2 3" key="1">
    <citation type="submission" date="2020-08" db="EMBL/GenBank/DDBJ databases">
        <authorList>
            <person name="Seo M.-J."/>
        </authorList>
    </citation>
    <scope>NUCLEOTIDE SEQUENCE [LARGE SCALE GENOMIC DNA]</scope>
    <source>
        <strain evidence="2 3">KIGAM211</strain>
    </source>
</reference>
<organism evidence="2 3">
    <name type="scientific">Nocardioides luti</name>
    <dbReference type="NCBI Taxonomy" id="2761101"/>
    <lineage>
        <taxon>Bacteria</taxon>
        <taxon>Bacillati</taxon>
        <taxon>Actinomycetota</taxon>
        <taxon>Actinomycetes</taxon>
        <taxon>Propionibacteriales</taxon>
        <taxon>Nocardioidaceae</taxon>
        <taxon>Nocardioides</taxon>
    </lineage>
</organism>
<feature type="signal peptide" evidence="1">
    <location>
        <begin position="1"/>
        <end position="27"/>
    </location>
</feature>
<dbReference type="EMBL" id="JACKXE010000001">
    <property type="protein sequence ID" value="MBB6626597.1"/>
    <property type="molecule type" value="Genomic_DNA"/>
</dbReference>
<evidence type="ECO:0000313" key="3">
    <source>
        <dbReference type="Proteomes" id="UP000523955"/>
    </source>
</evidence>
<gene>
    <name evidence="2" type="ORF">H5V45_04590</name>
</gene>
<dbReference type="InterPro" id="IPR021903">
    <property type="entry name" value="DUF3515"/>
</dbReference>
<dbReference type="Proteomes" id="UP000523955">
    <property type="component" value="Unassembled WGS sequence"/>
</dbReference>
<keyword evidence="1" id="KW-0732">Signal</keyword>
<dbReference type="Pfam" id="PF12028">
    <property type="entry name" value="DUF3515"/>
    <property type="match status" value="1"/>
</dbReference>